<keyword evidence="6 14" id="KW-0479">Metal-binding</keyword>
<keyword evidence="9 14" id="KW-0560">Oxidoreductase</keyword>
<keyword evidence="4" id="KW-0004">4Fe-4S</keyword>
<dbReference type="PANTHER" id="PTHR10617">
    <property type="entry name" value="ELECTRON TRANSFER FLAVOPROTEIN-UBIQUINONE OXIDOREDUCTASE"/>
    <property type="match status" value="1"/>
</dbReference>
<dbReference type="InterPro" id="IPR040156">
    <property type="entry name" value="ETF-QO"/>
</dbReference>
<dbReference type="InterPro" id="IPR036188">
    <property type="entry name" value="FAD/NAD-bd_sf"/>
</dbReference>
<dbReference type="GO" id="GO:0004174">
    <property type="term" value="F:electron-transferring-flavoprotein dehydrogenase activity"/>
    <property type="evidence" value="ECO:0007669"/>
    <property type="project" value="UniProtKB-UniRule"/>
</dbReference>
<dbReference type="PROSITE" id="PS51379">
    <property type="entry name" value="4FE4S_FER_2"/>
    <property type="match status" value="1"/>
</dbReference>
<dbReference type="PANTHER" id="PTHR10617:SF107">
    <property type="entry name" value="ELECTRON TRANSFER FLAVOPROTEIN-UBIQUINONE OXIDOREDUCTASE, MITOCHONDRIAL"/>
    <property type="match status" value="1"/>
</dbReference>
<proteinExistence type="predicted"/>
<dbReference type="FunFam" id="3.30.70.20:FF:000012">
    <property type="entry name" value="Electron transfer flavoprotein-ubiquinone oxidoreductase, mitochondrial"/>
    <property type="match status" value="1"/>
</dbReference>
<dbReference type="GO" id="GO:0046872">
    <property type="term" value="F:metal ion binding"/>
    <property type="evidence" value="ECO:0007669"/>
    <property type="project" value="UniProtKB-KW"/>
</dbReference>
<evidence type="ECO:0000256" key="10">
    <source>
        <dbReference type="ARBA" id="ARBA00023004"/>
    </source>
</evidence>
<evidence type="ECO:0000256" key="14">
    <source>
        <dbReference type="RuleBase" id="RU366068"/>
    </source>
</evidence>
<evidence type="ECO:0000256" key="9">
    <source>
        <dbReference type="ARBA" id="ARBA00023002"/>
    </source>
</evidence>
<comment type="cofactor">
    <cofactor evidence="1 14">
        <name>FAD</name>
        <dbReference type="ChEBI" id="CHEBI:57692"/>
    </cofactor>
</comment>
<keyword evidence="8 14" id="KW-0249">Electron transport</keyword>
<evidence type="ECO:0000256" key="6">
    <source>
        <dbReference type="ARBA" id="ARBA00022723"/>
    </source>
</evidence>
<dbReference type="GO" id="GO:0005743">
    <property type="term" value="C:mitochondrial inner membrane"/>
    <property type="evidence" value="ECO:0007669"/>
    <property type="project" value="TreeGrafter"/>
</dbReference>
<dbReference type="InterPro" id="IPR049398">
    <property type="entry name" value="ETF-QO/FixC_UQ-bd"/>
</dbReference>
<keyword evidence="12 14" id="KW-0830">Ubiquinone</keyword>
<dbReference type="Pfam" id="PF21162">
    <property type="entry name" value="ETFQO_UQ-bd"/>
    <property type="match status" value="1"/>
</dbReference>
<keyword evidence="3 14" id="KW-0813">Transport</keyword>
<accession>A0A2G5UR93</accession>
<reference evidence="17" key="1">
    <citation type="submission" date="2017-10" db="EMBL/GenBank/DDBJ databases">
        <title>Rapid genome shrinkage in a self-fertile nematode reveals novel sperm competition proteins.</title>
        <authorList>
            <person name="Yin D."/>
            <person name="Schwarz E.M."/>
            <person name="Thomas C.G."/>
            <person name="Felde R.L."/>
            <person name="Korf I.F."/>
            <person name="Cutter A.D."/>
            <person name="Schartner C.M."/>
            <person name="Ralston E.J."/>
            <person name="Meyer B.J."/>
            <person name="Haag E.S."/>
        </authorList>
    </citation>
    <scope>NUCLEOTIDE SEQUENCE [LARGE SCALE GENOMIC DNA]</scope>
    <source>
        <strain evidence="17">JU1422</strain>
    </source>
</reference>
<dbReference type="STRING" id="1611254.A0A2G5UR93"/>
<comment type="function">
    <text evidence="2 14">Accepts electrons from ETF and reduces ubiquinone.</text>
</comment>
<evidence type="ECO:0000256" key="3">
    <source>
        <dbReference type="ARBA" id="ARBA00022448"/>
    </source>
</evidence>
<evidence type="ECO:0000256" key="1">
    <source>
        <dbReference type="ARBA" id="ARBA00001974"/>
    </source>
</evidence>
<dbReference type="SUPFAM" id="SSF54373">
    <property type="entry name" value="FAD-linked reductases, C-terminal domain"/>
    <property type="match status" value="1"/>
</dbReference>
<dbReference type="PRINTS" id="PR00411">
    <property type="entry name" value="PNDRDTASEI"/>
</dbReference>
<feature type="domain" description="4Fe-4S ferredoxin-type" evidence="15">
    <location>
        <begin position="557"/>
        <end position="586"/>
    </location>
</feature>
<keyword evidence="17" id="KW-1185">Reference proteome</keyword>
<comment type="catalytic activity">
    <reaction evidence="13 14">
        <text>a ubiquinone + reduced [electron-transfer flavoprotein] = a ubiquinol + oxidized [electron-transfer flavoprotein] + H(+)</text>
        <dbReference type="Rhea" id="RHEA:24052"/>
        <dbReference type="Rhea" id="RHEA-COMP:9565"/>
        <dbReference type="Rhea" id="RHEA-COMP:9566"/>
        <dbReference type="Rhea" id="RHEA-COMP:10685"/>
        <dbReference type="Rhea" id="RHEA-COMP:10686"/>
        <dbReference type="ChEBI" id="CHEBI:15378"/>
        <dbReference type="ChEBI" id="CHEBI:16389"/>
        <dbReference type="ChEBI" id="CHEBI:17976"/>
        <dbReference type="ChEBI" id="CHEBI:57692"/>
        <dbReference type="ChEBI" id="CHEBI:58307"/>
        <dbReference type="EC" id="1.5.5.1"/>
    </reaction>
</comment>
<evidence type="ECO:0000313" key="16">
    <source>
        <dbReference type="EMBL" id="PIC42085.1"/>
    </source>
</evidence>
<evidence type="ECO:0000256" key="5">
    <source>
        <dbReference type="ARBA" id="ARBA00022630"/>
    </source>
</evidence>
<name>A0A2G5UR93_9PELO</name>
<gene>
    <name evidence="16" type="primary">Cni-let-721</name>
    <name evidence="16" type="synonym">Cnig_chr_III.g9276</name>
    <name evidence="16" type="ORF">B9Z55_009276</name>
</gene>
<dbReference type="Pfam" id="PF05187">
    <property type="entry name" value="Fer4_ETF_QO"/>
    <property type="match status" value="1"/>
</dbReference>
<evidence type="ECO:0000259" key="15">
    <source>
        <dbReference type="PROSITE" id="PS51379"/>
    </source>
</evidence>
<dbReference type="SUPFAM" id="SSF54862">
    <property type="entry name" value="4Fe-4S ferredoxins"/>
    <property type="match status" value="1"/>
</dbReference>
<sequence length="597" mass="65178">MRISGVTLFRVSSQLRNVVNGQWTTTHYTIKDRATDPRWKDVDMSRESDVYDVVIVGGGPSGLSAAIRLRQLAEKAQKELRVCVVEKASVIGGHTLSGAVIETRALDELIPNWKELGAPVHQKVSSESIAILTETGRIPVPVFPGVPLANHGNYIVRLGKVVQWLGEQAEAAGVEVWPEIAASEVLYNEDGSVKGIATSDVGIGKDGAPKDGFARGMEFHAKCTIFAEGCRGHLSKQVLDKFDLRSHAMTYGIGLKELWEIDPAKHRPGYIEHTMGWPLNVDQYGGSFLYHIEDAGQPLVSVGFVVALDYANPNLNPYKEFQKYKTHPSISKQLEGGKRIGYGARALNEGGFQSIPKLHFPGGCLVGCSAGFLNVAKLKGTHSAMKSGMVAAEAIFEELQAKGEDVQTIDPASYDKNVRDTYVVKELKATRNIRPSFNTSLGYIGGLIYSGLFYVFGRGMEPWTLGHGKKDNEKLIPAKDAKEIDYPKPDGKLTFDLLTSVSLTGTNHTEDQPAHLTLKNDQVPVDVNLAVFGGPEARFCPAGVYEFVPSEADETKKRLQINAQNCIHCKTCDIKDPQQNINWVTPEGGGGPKYEGM</sequence>
<evidence type="ECO:0000256" key="4">
    <source>
        <dbReference type="ARBA" id="ARBA00022485"/>
    </source>
</evidence>
<dbReference type="SUPFAM" id="SSF51905">
    <property type="entry name" value="FAD/NAD(P)-binding domain"/>
    <property type="match status" value="1"/>
</dbReference>
<dbReference type="InterPro" id="IPR007859">
    <property type="entry name" value="ETF-QO/FixX_C"/>
</dbReference>
<dbReference type="EMBL" id="PDUG01000003">
    <property type="protein sequence ID" value="PIC42085.1"/>
    <property type="molecule type" value="Genomic_DNA"/>
</dbReference>
<keyword evidence="7 14" id="KW-0274">FAD</keyword>
<keyword evidence="11 14" id="KW-0411">Iron-sulfur</keyword>
<evidence type="ECO:0000313" key="17">
    <source>
        <dbReference type="Proteomes" id="UP000230233"/>
    </source>
</evidence>
<organism evidence="16 17">
    <name type="scientific">Caenorhabditis nigoni</name>
    <dbReference type="NCBI Taxonomy" id="1611254"/>
    <lineage>
        <taxon>Eukaryota</taxon>
        <taxon>Metazoa</taxon>
        <taxon>Ecdysozoa</taxon>
        <taxon>Nematoda</taxon>
        <taxon>Chromadorea</taxon>
        <taxon>Rhabditida</taxon>
        <taxon>Rhabditina</taxon>
        <taxon>Rhabditomorpha</taxon>
        <taxon>Rhabditoidea</taxon>
        <taxon>Rhabditidae</taxon>
        <taxon>Peloderinae</taxon>
        <taxon>Caenorhabditis</taxon>
    </lineage>
</organism>
<evidence type="ECO:0000256" key="13">
    <source>
        <dbReference type="ARBA" id="ARBA00052682"/>
    </source>
</evidence>
<dbReference type="EC" id="1.5.5.1" evidence="14"/>
<evidence type="ECO:0000256" key="8">
    <source>
        <dbReference type="ARBA" id="ARBA00022982"/>
    </source>
</evidence>
<dbReference type="OrthoDB" id="437331at2759"/>
<comment type="caution">
    <text evidence="16">The sequence shown here is derived from an EMBL/GenBank/DDBJ whole genome shotgun (WGS) entry which is preliminary data.</text>
</comment>
<evidence type="ECO:0000256" key="11">
    <source>
        <dbReference type="ARBA" id="ARBA00023014"/>
    </source>
</evidence>
<dbReference type="Gene3D" id="3.30.70.20">
    <property type="match status" value="1"/>
</dbReference>
<dbReference type="InterPro" id="IPR017896">
    <property type="entry name" value="4Fe4S_Fe-S-bd"/>
</dbReference>
<keyword evidence="5 14" id="KW-0285">Flavoprotein</keyword>
<evidence type="ECO:0000256" key="2">
    <source>
        <dbReference type="ARBA" id="ARBA00002819"/>
    </source>
</evidence>
<dbReference type="Gene3D" id="3.50.50.60">
    <property type="entry name" value="FAD/NAD(P)-binding domain"/>
    <property type="match status" value="1"/>
</dbReference>
<protein>
    <recommendedName>
        <fullName evidence="14">Electron transfer flavoprotein-ubiquinone oxidoreductase</fullName>
        <shortName evidence="14">ETF-QO</shortName>
        <ecNumber evidence="14">1.5.5.1</ecNumber>
    </recommendedName>
</protein>
<dbReference type="Proteomes" id="UP000230233">
    <property type="component" value="Chromosome III"/>
</dbReference>
<dbReference type="AlphaFoldDB" id="A0A2G5UR93"/>
<evidence type="ECO:0000256" key="7">
    <source>
        <dbReference type="ARBA" id="ARBA00022827"/>
    </source>
</evidence>
<keyword evidence="10 14" id="KW-0408">Iron</keyword>
<comment type="cofactor">
    <cofactor evidence="14">
        <name>[4Fe-4S] cluster</name>
        <dbReference type="ChEBI" id="CHEBI:49883"/>
    </cofactor>
    <text evidence="14">Binds 1 [4Fe-4S] cluster.</text>
</comment>
<dbReference type="GO" id="GO:0051539">
    <property type="term" value="F:4 iron, 4 sulfur cluster binding"/>
    <property type="evidence" value="ECO:0007669"/>
    <property type="project" value="UniProtKB-UniRule"/>
</dbReference>
<dbReference type="Pfam" id="PF13450">
    <property type="entry name" value="NAD_binding_8"/>
    <property type="match status" value="1"/>
</dbReference>
<dbReference type="Gene3D" id="3.30.9.90">
    <property type="match status" value="1"/>
</dbReference>
<evidence type="ECO:0000256" key="12">
    <source>
        <dbReference type="ARBA" id="ARBA00023075"/>
    </source>
</evidence>